<evidence type="ECO:0000313" key="1">
    <source>
        <dbReference type="EMBL" id="JAD55998.1"/>
    </source>
</evidence>
<accession>A0A0A9B1H7</accession>
<sequence>MSIYNWKVKRTTLMFCTAATASYTSNVPFNICGVQWQP</sequence>
<dbReference type="EMBL" id="GBRH01241897">
    <property type="protein sequence ID" value="JAD55998.1"/>
    <property type="molecule type" value="Transcribed_RNA"/>
</dbReference>
<protein>
    <submittedName>
        <fullName evidence="1">Uncharacterized protein</fullName>
    </submittedName>
</protein>
<reference evidence="1" key="2">
    <citation type="journal article" date="2015" name="Data Brief">
        <title>Shoot transcriptome of the giant reed, Arundo donax.</title>
        <authorList>
            <person name="Barrero R.A."/>
            <person name="Guerrero F.D."/>
            <person name="Moolhuijzen P."/>
            <person name="Goolsby J.A."/>
            <person name="Tidwell J."/>
            <person name="Bellgard S.E."/>
            <person name="Bellgard M.I."/>
        </authorList>
    </citation>
    <scope>NUCLEOTIDE SEQUENCE</scope>
    <source>
        <tissue evidence="1">Shoot tissue taken approximately 20 cm above the soil surface</tissue>
    </source>
</reference>
<reference evidence="1" key="1">
    <citation type="submission" date="2014-09" db="EMBL/GenBank/DDBJ databases">
        <authorList>
            <person name="Magalhaes I.L.F."/>
            <person name="Oliveira U."/>
            <person name="Santos F.R."/>
            <person name="Vidigal T.H.D.A."/>
            <person name="Brescovit A.D."/>
            <person name="Santos A.J."/>
        </authorList>
    </citation>
    <scope>NUCLEOTIDE SEQUENCE</scope>
    <source>
        <tissue evidence="1">Shoot tissue taken approximately 20 cm above the soil surface</tissue>
    </source>
</reference>
<organism evidence="1">
    <name type="scientific">Arundo donax</name>
    <name type="common">Giant reed</name>
    <name type="synonym">Donax arundinaceus</name>
    <dbReference type="NCBI Taxonomy" id="35708"/>
    <lineage>
        <taxon>Eukaryota</taxon>
        <taxon>Viridiplantae</taxon>
        <taxon>Streptophyta</taxon>
        <taxon>Embryophyta</taxon>
        <taxon>Tracheophyta</taxon>
        <taxon>Spermatophyta</taxon>
        <taxon>Magnoliopsida</taxon>
        <taxon>Liliopsida</taxon>
        <taxon>Poales</taxon>
        <taxon>Poaceae</taxon>
        <taxon>PACMAD clade</taxon>
        <taxon>Arundinoideae</taxon>
        <taxon>Arundineae</taxon>
        <taxon>Arundo</taxon>
    </lineage>
</organism>
<proteinExistence type="predicted"/>
<dbReference type="AlphaFoldDB" id="A0A0A9B1H7"/>
<name>A0A0A9B1H7_ARUDO</name>